<evidence type="ECO:0000256" key="1">
    <source>
        <dbReference type="SAM" id="Phobius"/>
    </source>
</evidence>
<feature type="transmembrane region" description="Helical" evidence="1">
    <location>
        <begin position="529"/>
        <end position="549"/>
    </location>
</feature>
<sequence>MIKKQMAILILTMFISSQIIIGNSMAENTNEILIESDITWTEDQYIDDNIRILNGGKLTIIDSEISFSTESKLIVDEGGFVILEGSTFTSESIPTDLVGYGYCDDFNRSTIIVDISSYDNDFEIIIDSSSGTNFNGATAYIGDEIFMMNNSQFSYSSQSTDEEIEIGVCGYGSTPVGISNVTIIHDGFSNYYLASELEYSNMMISGLREYSIEVSGNFSLHNSSIIGAKISSIGDINAFSSNFLRSGPILLNDNNASISLMEGSIFTGSLDDHDIRAMPESNIHWSSDTIGSGDLTDKWERRIKGQYLQFDAVWVEYQIKGLYGVPTYTNFSGNDGKSYIDGGRERIIEIGWSDDNIWATEDTWEEDAIINVIKYRTAWNPENSEIENYGASGIKLTNDKITIIDQNTPDIKWLSLKAEGDENDAKGSVVMVGEVANEGTAAAHFAISCYLNSTGESAETNNYPDALVEAGEVGEIVFDWRNSKSGTEELKCIILTPMQIVDEYAFGGGNITSETVNWQIDEEDEGLSYVIPIIIVMIMGVISIGYVLVNRANLDQETIVEDVVR</sequence>
<proteinExistence type="predicted"/>
<dbReference type="AlphaFoldDB" id="A0A1B1TDX1"/>
<keyword evidence="1" id="KW-0472">Membrane</keyword>
<dbReference type="EMBL" id="KP211890">
    <property type="protein sequence ID" value="ANV80487.1"/>
    <property type="molecule type" value="Genomic_DNA"/>
</dbReference>
<reference evidence="2" key="1">
    <citation type="submission" date="2014-11" db="EMBL/GenBank/DDBJ databases">
        <authorList>
            <person name="Zhu J."/>
            <person name="Qi W."/>
            <person name="Song R."/>
        </authorList>
    </citation>
    <scope>NUCLEOTIDE SEQUENCE</scope>
</reference>
<accession>A0A1B1TDX1</accession>
<reference evidence="2" key="2">
    <citation type="journal article" date="2015" name="ISME J.">
        <title>A new class of marine Euryarchaeota group II from the Mediterranean deep chlorophyll maximum.</title>
        <authorList>
            <person name="Martin-Cuadrado A.B."/>
            <person name="Garcia-Heredia I."/>
            <person name="Molto A.G."/>
            <person name="Lopez-Ubeda R."/>
            <person name="Kimes N."/>
            <person name="Lopez-Garcia P."/>
            <person name="Moreira D."/>
            <person name="Rodriguez-Valera F."/>
        </authorList>
    </citation>
    <scope>NUCLEOTIDE SEQUENCE</scope>
</reference>
<name>A0A1B1TDX1_9ARCH</name>
<protein>
    <recommendedName>
        <fullName evidence="3">CARDB domain-containing protein</fullName>
    </recommendedName>
</protein>
<organism evidence="2">
    <name type="scientific">uncultured Poseidoniia archaeon</name>
    <dbReference type="NCBI Taxonomy" id="1697135"/>
    <lineage>
        <taxon>Archaea</taxon>
        <taxon>Methanobacteriati</taxon>
        <taxon>Thermoplasmatota</taxon>
        <taxon>Candidatus Poseidoniia</taxon>
        <taxon>environmental samples</taxon>
    </lineage>
</organism>
<evidence type="ECO:0000313" key="2">
    <source>
        <dbReference type="EMBL" id="ANV80487.1"/>
    </source>
</evidence>
<keyword evidence="1" id="KW-1133">Transmembrane helix</keyword>
<keyword evidence="1" id="KW-0812">Transmembrane</keyword>
<evidence type="ECO:0008006" key="3">
    <source>
        <dbReference type="Google" id="ProtNLM"/>
    </source>
</evidence>